<evidence type="ECO:0000313" key="3">
    <source>
        <dbReference type="EMBL" id="KAF4130854.1"/>
    </source>
</evidence>
<reference evidence="3" key="1">
    <citation type="submission" date="2020-03" db="EMBL/GenBank/DDBJ databases">
        <title>Hybrid Assembly of Korean Phytophthora infestans isolates.</title>
        <authorList>
            <person name="Prokchorchik M."/>
            <person name="Lee Y."/>
            <person name="Seo J."/>
            <person name="Cho J.-H."/>
            <person name="Park Y.-E."/>
            <person name="Jang D.-C."/>
            <person name="Im J.-S."/>
            <person name="Choi J.-G."/>
            <person name="Park H.-J."/>
            <person name="Lee G.-B."/>
            <person name="Lee Y.-G."/>
            <person name="Hong S.-Y."/>
            <person name="Cho K."/>
            <person name="Sohn K.H."/>
        </authorList>
    </citation>
    <scope>NUCLEOTIDE SEQUENCE</scope>
    <source>
        <strain evidence="3">KR_2_A2</strain>
    </source>
</reference>
<evidence type="ECO:0000313" key="4">
    <source>
        <dbReference type="Proteomes" id="UP000704712"/>
    </source>
</evidence>
<dbReference type="PANTHER" id="PTHR47481:SF31">
    <property type="entry name" value="OS01G0873500 PROTEIN"/>
    <property type="match status" value="1"/>
</dbReference>
<dbReference type="Pfam" id="PF22936">
    <property type="entry name" value="Pol_BBD"/>
    <property type="match status" value="1"/>
</dbReference>
<feature type="domain" description="CCHC-type" evidence="2">
    <location>
        <begin position="229"/>
        <end position="243"/>
    </location>
</feature>
<gene>
    <name evidence="3" type="ORF">GN958_ATG19859</name>
</gene>
<organism evidence="3 4">
    <name type="scientific">Phytophthora infestans</name>
    <name type="common">Potato late blight agent</name>
    <name type="synonym">Botrytis infestans</name>
    <dbReference type="NCBI Taxonomy" id="4787"/>
    <lineage>
        <taxon>Eukaryota</taxon>
        <taxon>Sar</taxon>
        <taxon>Stramenopiles</taxon>
        <taxon>Oomycota</taxon>
        <taxon>Peronosporomycetes</taxon>
        <taxon>Peronosporales</taxon>
        <taxon>Peronosporaceae</taxon>
        <taxon>Phytophthora</taxon>
    </lineage>
</organism>
<protein>
    <submittedName>
        <fullName evidence="3">Gag-polypeptide of LTR copia-type</fullName>
    </submittedName>
</protein>
<dbReference type="GO" id="GO:0008270">
    <property type="term" value="F:zinc ion binding"/>
    <property type="evidence" value="ECO:0007669"/>
    <property type="project" value="UniProtKB-KW"/>
</dbReference>
<evidence type="ECO:0000259" key="2">
    <source>
        <dbReference type="PROSITE" id="PS50158"/>
    </source>
</evidence>
<dbReference type="PANTHER" id="PTHR47481">
    <property type="match status" value="1"/>
</dbReference>
<dbReference type="Proteomes" id="UP000704712">
    <property type="component" value="Unassembled WGS sequence"/>
</dbReference>
<evidence type="ECO:0000256" key="1">
    <source>
        <dbReference type="PROSITE-ProRule" id="PRU00047"/>
    </source>
</evidence>
<dbReference type="PROSITE" id="PS50158">
    <property type="entry name" value="ZF_CCHC"/>
    <property type="match status" value="1"/>
</dbReference>
<name>A0A8S9TW87_PHYIN</name>
<dbReference type="EMBL" id="JAACNO010002776">
    <property type="protein sequence ID" value="KAF4130854.1"/>
    <property type="molecule type" value="Genomic_DNA"/>
</dbReference>
<dbReference type="GO" id="GO:0003676">
    <property type="term" value="F:nucleic acid binding"/>
    <property type="evidence" value="ECO:0007669"/>
    <property type="project" value="InterPro"/>
</dbReference>
<accession>A0A8S9TW87</accession>
<dbReference type="SUPFAM" id="SSF57756">
    <property type="entry name" value="Retrovirus zinc finger-like domains"/>
    <property type="match status" value="1"/>
</dbReference>
<keyword evidence="1" id="KW-0479">Metal-binding</keyword>
<keyword evidence="1" id="KW-0863">Zinc-finger</keyword>
<dbReference type="InterPro" id="IPR036875">
    <property type="entry name" value="Znf_CCHC_sf"/>
</dbReference>
<dbReference type="InterPro" id="IPR054722">
    <property type="entry name" value="PolX-like_BBD"/>
</dbReference>
<dbReference type="Pfam" id="PF14223">
    <property type="entry name" value="Retrotran_gag_2"/>
    <property type="match status" value="1"/>
</dbReference>
<keyword evidence="1" id="KW-0862">Zinc</keyword>
<sequence length="391" mass="43825">MTRVRAVLEANDLWDIATLRERPPRSGSRHDEDRFWHRERRAKAFLLETLSDDLVVSVGAKRYAYQVLEYLEQTYEAKNWGNLVAMRENFISLKYEDGQEMTTHLNNLKTLADKLARIGKPVDDQERVCQLLTSLPESWSHFKSVYFTQDRSLPWATMEGNVMAEFSRRQAQTAPVVVQETAVPAVLKNEVYMMAEALLAARQSHLNSRRTQSHRSTPYPPRSSNGQTCFYCGKGGHQKQVCRLRLRHLQERGVPEEQQGSTGHAAVTVAPASPAANAAERTEQLSPALEGEVWGLAAVAGYAAKTSADSVFIPWVIDSGCTQHMTSDRSLFEKFEAASGRNVRVATATMTPVEGVGTVLLTVQMNDGHNERVRLHKVLYVPALEMNLLSV</sequence>
<comment type="caution">
    <text evidence="3">The sequence shown here is derived from an EMBL/GenBank/DDBJ whole genome shotgun (WGS) entry which is preliminary data.</text>
</comment>
<dbReference type="InterPro" id="IPR001878">
    <property type="entry name" value="Znf_CCHC"/>
</dbReference>
<proteinExistence type="predicted"/>
<dbReference type="AlphaFoldDB" id="A0A8S9TW87"/>